<keyword evidence="1" id="KW-1133">Transmembrane helix</keyword>
<dbReference type="SMR" id="C6KTF2"/>
<keyword evidence="2" id="KW-0732">Signal</keyword>
<organism evidence="3 4">
    <name type="scientific">Plasmodium falciparum (isolate 3D7)</name>
    <dbReference type="NCBI Taxonomy" id="36329"/>
    <lineage>
        <taxon>Eukaryota</taxon>
        <taxon>Sar</taxon>
        <taxon>Alveolata</taxon>
        <taxon>Apicomplexa</taxon>
        <taxon>Aconoidasida</taxon>
        <taxon>Haemosporida</taxon>
        <taxon>Plasmodiidae</taxon>
        <taxon>Plasmodium</taxon>
        <taxon>Plasmodium (Laverania)</taxon>
    </lineage>
</organism>
<feature type="chain" id="PRO_5002967984" evidence="2">
    <location>
        <begin position="21"/>
        <end position="370"/>
    </location>
</feature>
<gene>
    <name evidence="3" type="ORF">PF3D7_0632000</name>
</gene>
<proteinExistence type="predicted"/>
<name>C6KTF2_PLAF7</name>
<sequence>MKIHDINILLFALPLNILVGSPQKNPSIITCHTPTNRSLCECDLYMPDYDNYPQMKKVIQQFEDRTSQRFHEYDDRMVEKRKQYKDKCDKEIQKIILKDKLEKQMAEQLTTLQTDIQSDALPTCICERSIADKVEKNCMKCTQNLGGIVAPSSGVLAGIAEGALYAWKPTALKVAIDKAIAAGAAMGKAAGDAAGATEVIKLMKTTFYINELNGKLLESVFTAQNYTNFPNLPHVIYKQYKTTCDLFAINTSSDPICKISKTFNFIAESGQAPVSEEAVIEAKVTEIFTKATDVAATETTNVTTTQTTILETAKKGAIETTCMGYHTTIIVSIIAILVIVLVMVIIYLILRYRRKKKMKKKLHYIKLLKE</sequence>
<feature type="transmembrane region" description="Helical" evidence="1">
    <location>
        <begin position="329"/>
        <end position="350"/>
    </location>
</feature>
<evidence type="ECO:0000313" key="3">
    <source>
        <dbReference type="EMBL" id="CAG25132.1"/>
    </source>
</evidence>
<keyword evidence="1" id="KW-0812">Transmembrane</keyword>
<feature type="signal peptide" evidence="2">
    <location>
        <begin position="1"/>
        <end position="20"/>
    </location>
</feature>
<evidence type="ECO:0000313" key="4">
    <source>
        <dbReference type="Proteomes" id="UP000001450"/>
    </source>
</evidence>
<dbReference type="VEuPathDB" id="PlasmoDB:PF3D7_0632000"/>
<dbReference type="GO" id="GO:0020002">
    <property type="term" value="C:host cell plasma membrane"/>
    <property type="evidence" value="ECO:0000314"/>
    <property type="project" value="GeneDB"/>
</dbReference>
<dbReference type="OrthoDB" id="10501352at2759"/>
<keyword evidence="1" id="KW-0472">Membrane</keyword>
<dbReference type="Pfam" id="PF02009">
    <property type="entry name" value="RIFIN"/>
    <property type="match status" value="1"/>
</dbReference>
<protein>
    <submittedName>
        <fullName evidence="3">Rifin</fullName>
    </submittedName>
</protein>
<dbReference type="KEGG" id="pfa:PF3D7_0632000"/>
<dbReference type="InParanoid" id="C6KTF2"/>
<dbReference type="HOGENOM" id="CLU_064205_0_0_1"/>
<dbReference type="GeneID" id="3885824"/>
<dbReference type="PaxDb" id="5833-PFF1555w"/>
<evidence type="ECO:0000256" key="1">
    <source>
        <dbReference type="SAM" id="Phobius"/>
    </source>
</evidence>
<dbReference type="RefSeq" id="XP_966300.1">
    <property type="nucleotide sequence ID" value="XM_961207.1"/>
</dbReference>
<accession>C6KTF2</accession>
<dbReference type="AlphaFoldDB" id="C6KTF2"/>
<dbReference type="InterPro" id="IPR006373">
    <property type="entry name" value="VSA_Rifin"/>
</dbReference>
<dbReference type="PhylomeDB" id="C6KTF2"/>
<dbReference type="Proteomes" id="UP000001450">
    <property type="component" value="Chromosome 6"/>
</dbReference>
<evidence type="ECO:0000256" key="2">
    <source>
        <dbReference type="SAM" id="SignalP"/>
    </source>
</evidence>
<keyword evidence="4" id="KW-1185">Reference proteome</keyword>
<dbReference type="EMBL" id="AL844505">
    <property type="protein sequence ID" value="CAG25132.1"/>
    <property type="molecule type" value="Genomic_DNA"/>
</dbReference>
<reference evidence="3 4" key="2">
    <citation type="journal article" date="2002" name="Nature">
        <title>Sequence of Plasmodium falciparum chromosomes 1, 3-9 and 13.</title>
        <authorList>
            <person name="Hall N."/>
            <person name="Pain A."/>
            <person name="Berriman M."/>
            <person name="Churcher C."/>
            <person name="Harris B."/>
            <person name="Harris D."/>
            <person name="Mungall K."/>
            <person name="Bowman S."/>
            <person name="Atkin R."/>
            <person name="Baker S."/>
            <person name="Barron A."/>
            <person name="Brooks K."/>
            <person name="Buckee C.O."/>
            <person name="Burrows C."/>
            <person name="Cherevach I."/>
            <person name="Chillingworth C."/>
            <person name="Chillingworth T."/>
            <person name="Christodoulou Z."/>
            <person name="Clark L."/>
            <person name="Clark R."/>
            <person name="Corto C."/>
            <person name="Cronin A."/>
            <person name="Davies R."/>
            <person name="Davies P."/>
            <person name="Dear P."/>
            <person name="Dearden F."/>
            <person name="Doggett J."/>
            <person name="Feltwell T."/>
            <person name="Goble A."/>
            <person name="Goodhead I."/>
            <person name="Gwilliam R."/>
            <person name="Hamlin N."/>
            <person name="Hance Z."/>
            <person name="Harper D."/>
            <person name="Hauser H."/>
            <person name="Hornsby T."/>
            <person name="Holroyd S."/>
            <person name="Horrocks P."/>
            <person name="Humphray S."/>
            <person name="Jagels K."/>
            <person name="James D."/>
            <person name="Johnson D."/>
            <person name="Kerhornou A."/>
            <person name="Knight A."/>
            <person name="Kontfortov B."/>
            <person name="Keyes S."/>
            <person name="Larke N."/>
            <person name="Lawson D."/>
            <person name="Lennard N."/>
            <person name="Line A."/>
            <person name="Maddison M."/>
            <person name="McLean J."/>
            <person name="Mooney P."/>
            <person name="Moule S."/>
            <person name="Murphy L."/>
            <person name="Oliver K."/>
            <person name="Ormond D."/>
            <person name="Price C."/>
            <person name="Quail M.A."/>
            <person name="Rabbinowitsch E."/>
            <person name="Rajandream M-A."/>
            <person name="Rutter S."/>
            <person name="Rutherford K.M."/>
            <person name="Sanders M."/>
            <person name="Simmonds M."/>
            <person name="Seeger K."/>
            <person name="Sharp S."/>
            <person name="Smith R."/>
            <person name="Squares R."/>
            <person name="Squares S."/>
            <person name="Stevens K."/>
            <person name="Taylor K."/>
            <person name="Tivey A."/>
            <person name="Unwin L."/>
            <person name="Whitehead S."/>
            <person name="Woodward J."/>
            <person name="Sulston J.E."/>
            <person name="Craig A."/>
            <person name="Newbold C."/>
            <person name="Barrell B.G."/>
        </authorList>
    </citation>
    <scope>NUCLEOTIDE SEQUENCE [LARGE SCALE GENOMIC DNA]</scope>
    <source>
        <strain evidence="4">Isolate 3D7</strain>
    </source>
</reference>
<dbReference type="GO" id="GO:0020033">
    <property type="term" value="P:antigenic variation"/>
    <property type="evidence" value="ECO:0000304"/>
    <property type="project" value="GeneDB"/>
</dbReference>
<reference evidence="4" key="1">
    <citation type="journal article" date="2002" name="Nature">
        <title>Genome sequence of the human malaria parasite Plasmodium falciparum.</title>
        <authorList>
            <person name="Gardner M.J."/>
            <person name="Hall N."/>
            <person name="Fung E."/>
            <person name="White O."/>
            <person name="Berriman M."/>
            <person name="Hyman R.W."/>
            <person name="Carlton J.M."/>
            <person name="Pain A."/>
            <person name="Nelson K.E."/>
            <person name="Bowman S."/>
            <person name="Paulsen I.T."/>
            <person name="James K."/>
            <person name="Eisen J.A."/>
            <person name="Rutherford K."/>
            <person name="Salzberg S.L."/>
            <person name="Craig A."/>
            <person name="Kyes S."/>
            <person name="Chan M.S."/>
            <person name="Nene V."/>
            <person name="Shallom S.J."/>
            <person name="Suh B."/>
            <person name="Peterson J."/>
            <person name="Angiuoli S."/>
            <person name="Pertea M."/>
            <person name="Allen J."/>
            <person name="Selengut J."/>
            <person name="Haft D."/>
            <person name="Mather M.W."/>
            <person name="Vaidya A.B."/>
            <person name="Martin D.M."/>
            <person name="Fairlamb A.H."/>
            <person name="Fraunholz M.J."/>
            <person name="Roos D.S."/>
            <person name="Ralph S.A."/>
            <person name="McFadden G.I."/>
            <person name="Cummings L.M."/>
            <person name="Subramanian G.M."/>
            <person name="Mungall C."/>
            <person name="Venter J.C."/>
            <person name="Carucci D.J."/>
            <person name="Hoffman S.L."/>
            <person name="Newbold C."/>
            <person name="Davis R.W."/>
            <person name="Fraser C.M."/>
            <person name="Barrell B."/>
        </authorList>
    </citation>
    <scope>NUCLEOTIDE SEQUENCE [LARGE SCALE GENOMIC DNA]</scope>
    <source>
        <strain evidence="4">Isolate 3D7</strain>
    </source>
</reference>
<dbReference type="NCBIfam" id="TIGR01477">
    <property type="entry name" value="RIFIN"/>
    <property type="match status" value="1"/>
</dbReference>